<dbReference type="PROSITE" id="PS00028">
    <property type="entry name" value="ZINC_FINGER_C2H2_1"/>
    <property type="match status" value="1"/>
</dbReference>
<feature type="domain" description="C2H2-type" evidence="2">
    <location>
        <begin position="315"/>
        <end position="342"/>
    </location>
</feature>
<keyword evidence="1" id="KW-0863">Zinc-finger</keyword>
<gene>
    <name evidence="3" type="ORF">SCP_1500540</name>
</gene>
<proteinExistence type="predicted"/>
<evidence type="ECO:0000256" key="1">
    <source>
        <dbReference type="PROSITE-ProRule" id="PRU00042"/>
    </source>
</evidence>
<dbReference type="RefSeq" id="XP_027619965.1">
    <property type="nucleotide sequence ID" value="XM_027764164.1"/>
</dbReference>
<accession>A0A401H3R5</accession>
<dbReference type="EMBL" id="BFAD01000015">
    <property type="protein sequence ID" value="GBE89052.1"/>
    <property type="molecule type" value="Genomic_DNA"/>
</dbReference>
<keyword evidence="4" id="KW-1185">Reference proteome</keyword>
<dbReference type="AlphaFoldDB" id="A0A401H3R5"/>
<dbReference type="Proteomes" id="UP000287166">
    <property type="component" value="Unassembled WGS sequence"/>
</dbReference>
<organism evidence="3 4">
    <name type="scientific">Sparassis crispa</name>
    <dbReference type="NCBI Taxonomy" id="139825"/>
    <lineage>
        <taxon>Eukaryota</taxon>
        <taxon>Fungi</taxon>
        <taxon>Dikarya</taxon>
        <taxon>Basidiomycota</taxon>
        <taxon>Agaricomycotina</taxon>
        <taxon>Agaricomycetes</taxon>
        <taxon>Polyporales</taxon>
        <taxon>Sparassidaceae</taxon>
        <taxon>Sparassis</taxon>
    </lineage>
</organism>
<evidence type="ECO:0000313" key="3">
    <source>
        <dbReference type="EMBL" id="GBE89052.1"/>
    </source>
</evidence>
<evidence type="ECO:0000259" key="2">
    <source>
        <dbReference type="PROSITE" id="PS50157"/>
    </source>
</evidence>
<dbReference type="STRING" id="139825.A0A401H3R5"/>
<dbReference type="PROSITE" id="PS50157">
    <property type="entry name" value="ZINC_FINGER_C2H2_2"/>
    <property type="match status" value="1"/>
</dbReference>
<dbReference type="GO" id="GO:0008270">
    <property type="term" value="F:zinc ion binding"/>
    <property type="evidence" value="ECO:0007669"/>
    <property type="project" value="UniProtKB-KW"/>
</dbReference>
<dbReference type="InParanoid" id="A0A401H3R5"/>
<dbReference type="OrthoDB" id="2802610at2759"/>
<dbReference type="GeneID" id="38785969"/>
<comment type="caution">
    <text evidence="3">The sequence shown here is derived from an EMBL/GenBank/DDBJ whole genome shotgun (WGS) entry which is preliminary data.</text>
</comment>
<keyword evidence="1" id="KW-0862">Zinc</keyword>
<dbReference type="InterPro" id="IPR013087">
    <property type="entry name" value="Znf_C2H2_type"/>
</dbReference>
<reference evidence="3 4" key="1">
    <citation type="journal article" date="2018" name="Sci. Rep.">
        <title>Genome sequence of the cauliflower mushroom Sparassis crispa (Hanabiratake) and its association with beneficial usage.</title>
        <authorList>
            <person name="Kiyama R."/>
            <person name="Furutani Y."/>
            <person name="Kawaguchi K."/>
            <person name="Nakanishi T."/>
        </authorList>
    </citation>
    <scope>NUCLEOTIDE SEQUENCE [LARGE SCALE GENOMIC DNA]</scope>
</reference>
<evidence type="ECO:0000313" key="4">
    <source>
        <dbReference type="Proteomes" id="UP000287166"/>
    </source>
</evidence>
<sequence>MSLSNNNPELLDIARGSFHGVEASIDMNINEDASDRDWSWVSYGLLASTSPVSSYVTEGSLPFVSLPAQYVADQHMLTASASPSTSASVSHRTRLPGLFSRTAFRNVMPSRVAPYPVSMLKRTSHRSPDDGWAPFDPFVDSQSDWESIENASAIPMTPMRPVRIMGASTISMTPMHPIPAGSFPQGSTRAVCESMMTGTSYPTAAAGPPYIDFHSNHAFRDVPAPPVPEPPSTSRAMLAPCMECRWDGGCGIGLDDLSMGGVERHLRQFHINGEWHRRVKGRCLWHEGGKLCGRPMLQGSYGKHISSTHFRAMAKFCDFCGGEYARSDVLARHQMDHCPSNPARL</sequence>
<name>A0A401H3R5_9APHY</name>
<protein>
    <recommendedName>
        <fullName evidence="2">C2H2-type domain-containing protein</fullName>
    </recommendedName>
</protein>
<keyword evidence="1" id="KW-0479">Metal-binding</keyword>